<dbReference type="GO" id="GO:0001764">
    <property type="term" value="P:neuron migration"/>
    <property type="evidence" value="ECO:0007669"/>
    <property type="project" value="UniProtKB-ARBA"/>
</dbReference>
<accession>A0A2G8JMS0</accession>
<dbReference type="InterPro" id="IPR001881">
    <property type="entry name" value="EGF-like_Ca-bd_dom"/>
</dbReference>
<feature type="disulfide bond" evidence="7">
    <location>
        <begin position="360"/>
        <end position="369"/>
    </location>
</feature>
<protein>
    <submittedName>
        <fullName evidence="10">Uncharacterized protein</fullName>
    </submittedName>
</protein>
<dbReference type="InterPro" id="IPR003410">
    <property type="entry name" value="HYR_dom"/>
</dbReference>
<dbReference type="PROSITE" id="PS50825">
    <property type="entry name" value="HYR"/>
    <property type="match status" value="1"/>
</dbReference>
<dbReference type="PROSITE" id="PS50026">
    <property type="entry name" value="EGF_3"/>
    <property type="match status" value="5"/>
</dbReference>
<dbReference type="GO" id="GO:0045197">
    <property type="term" value="P:establishment or maintenance of epithelial cell apical/basal polarity"/>
    <property type="evidence" value="ECO:0007669"/>
    <property type="project" value="TreeGrafter"/>
</dbReference>
<evidence type="ECO:0000256" key="7">
    <source>
        <dbReference type="PROSITE-ProRule" id="PRU00076"/>
    </source>
</evidence>
<dbReference type="CDD" id="cd00054">
    <property type="entry name" value="EGF_CA"/>
    <property type="match status" value="3"/>
</dbReference>
<feature type="domain" description="HYR" evidence="9">
    <location>
        <begin position="22"/>
        <end position="103"/>
    </location>
</feature>
<dbReference type="GO" id="GO:0048646">
    <property type="term" value="P:anatomical structure formation involved in morphogenesis"/>
    <property type="evidence" value="ECO:0007669"/>
    <property type="project" value="UniProtKB-ARBA"/>
</dbReference>
<feature type="domain" description="EGF-like" evidence="8">
    <location>
        <begin position="216"/>
        <end position="254"/>
    </location>
</feature>
<dbReference type="GO" id="GO:0016358">
    <property type="term" value="P:dendrite development"/>
    <property type="evidence" value="ECO:0007669"/>
    <property type="project" value="UniProtKB-ARBA"/>
</dbReference>
<dbReference type="FunFam" id="2.10.25.10:FF:000172">
    <property type="entry name" value="FAT atypical cadherin 3"/>
    <property type="match status" value="1"/>
</dbReference>
<dbReference type="GO" id="GO:0048667">
    <property type="term" value="P:cell morphogenesis involved in neuron differentiation"/>
    <property type="evidence" value="ECO:0007669"/>
    <property type="project" value="UniProtKB-ARBA"/>
</dbReference>
<dbReference type="SMART" id="SM00181">
    <property type="entry name" value="EGF"/>
    <property type="match status" value="5"/>
</dbReference>
<keyword evidence="1" id="KW-0217">Developmental protein</keyword>
<sequence length="455" mass="47872">MSVTAYDFSGNSAECIFYIILPDTIPPDLTCPQNAIFTTMPGEGATLIQLPPAVSVDNYSNVTMSANLNDTEAIPQGVHEVVVTSVDNDGNANNCTFWIRVEEPQVLYVRFSVDEQFVDTYANTSHPHFMEFAARVDDAMLTEMNATTFRDAFAGIMINSLSAGSIQVDSAILLNSIVNLSDADVVTNFTNAMNASFNDDGMMGNMSIVPGSLVVSENVCLLSFCLNGGVCLGGTVNNVTCNCSNTGYTGQLCDQKIDYCLTNVCENGGTCVSELLTSRCDCTVDFTGDTCNVTVDHCVALPCENGGTCTSGTNGTFTCECTVDYEGSLCQTLVDHCSSSPCLNGGNCTSGSQGSYSCDCNVDFTGNNCSIEVDHCAGNPCLNDGVCSSGPGGVFSCACFAAFTGDTCQIEGEFVGVSRARSGPGDIIDHGPIGGFAVRKCICSSPVHQDVKENQ</sequence>
<feature type="domain" description="EGF-like" evidence="8">
    <location>
        <begin position="372"/>
        <end position="409"/>
    </location>
</feature>
<dbReference type="Pfam" id="PF00008">
    <property type="entry name" value="EGF"/>
    <property type="match status" value="2"/>
</dbReference>
<dbReference type="GO" id="GO:0009887">
    <property type="term" value="P:animal organ morphogenesis"/>
    <property type="evidence" value="ECO:0007669"/>
    <property type="project" value="UniProtKB-ARBA"/>
</dbReference>
<keyword evidence="4" id="KW-0677">Repeat</keyword>
<dbReference type="AlphaFoldDB" id="A0A2G8JMS0"/>
<feature type="disulfide bond" evidence="7">
    <location>
        <begin position="399"/>
        <end position="408"/>
    </location>
</feature>
<evidence type="ECO:0000259" key="9">
    <source>
        <dbReference type="PROSITE" id="PS50825"/>
    </source>
</evidence>
<proteinExistence type="predicted"/>
<keyword evidence="11" id="KW-1185">Reference proteome</keyword>
<dbReference type="Gene3D" id="2.10.25.10">
    <property type="entry name" value="Laminin"/>
    <property type="match status" value="5"/>
</dbReference>
<evidence type="ECO:0000313" key="11">
    <source>
        <dbReference type="Proteomes" id="UP000230750"/>
    </source>
</evidence>
<evidence type="ECO:0000256" key="6">
    <source>
        <dbReference type="ARBA" id="ARBA00023180"/>
    </source>
</evidence>
<dbReference type="GO" id="GO:0007157">
    <property type="term" value="P:heterophilic cell-cell adhesion via plasma membrane cell adhesion molecules"/>
    <property type="evidence" value="ECO:0007669"/>
    <property type="project" value="TreeGrafter"/>
</dbReference>
<dbReference type="GO" id="GO:0043005">
    <property type="term" value="C:neuron projection"/>
    <property type="evidence" value="ECO:0007669"/>
    <property type="project" value="UniProtKB-ARBA"/>
</dbReference>
<comment type="caution">
    <text evidence="7">Lacks conserved residue(s) required for the propagation of feature annotation.</text>
</comment>
<evidence type="ECO:0000256" key="4">
    <source>
        <dbReference type="ARBA" id="ARBA00022737"/>
    </source>
</evidence>
<dbReference type="SMART" id="SM00179">
    <property type="entry name" value="EGF_CA"/>
    <property type="match status" value="4"/>
</dbReference>
<dbReference type="Proteomes" id="UP000230750">
    <property type="component" value="Unassembled WGS sequence"/>
</dbReference>
<feature type="disulfide bond" evidence="7">
    <location>
        <begin position="282"/>
        <end position="291"/>
    </location>
</feature>
<keyword evidence="2 7" id="KW-0245">EGF-like domain</keyword>
<dbReference type="EMBL" id="MRZV01001573">
    <property type="protein sequence ID" value="PIK37023.1"/>
    <property type="molecule type" value="Genomic_DNA"/>
</dbReference>
<evidence type="ECO:0000256" key="3">
    <source>
        <dbReference type="ARBA" id="ARBA00022729"/>
    </source>
</evidence>
<dbReference type="PROSITE" id="PS00022">
    <property type="entry name" value="EGF_1"/>
    <property type="match status" value="4"/>
</dbReference>
<dbReference type="PANTHER" id="PTHR24049">
    <property type="entry name" value="CRUMBS FAMILY MEMBER"/>
    <property type="match status" value="1"/>
</dbReference>
<dbReference type="InterPro" id="IPR000742">
    <property type="entry name" value="EGF"/>
</dbReference>
<dbReference type="SUPFAM" id="SSF57196">
    <property type="entry name" value="EGF/Laminin"/>
    <property type="match status" value="5"/>
</dbReference>
<dbReference type="STRING" id="307972.A0A2G8JMS0"/>
<name>A0A2G8JMS0_STIJA</name>
<dbReference type="GO" id="GO:0005886">
    <property type="term" value="C:plasma membrane"/>
    <property type="evidence" value="ECO:0007669"/>
    <property type="project" value="TreeGrafter"/>
</dbReference>
<dbReference type="GO" id="GO:0005509">
    <property type="term" value="F:calcium ion binding"/>
    <property type="evidence" value="ECO:0007669"/>
    <property type="project" value="InterPro"/>
</dbReference>
<reference evidence="10 11" key="1">
    <citation type="journal article" date="2017" name="PLoS Biol.">
        <title>The sea cucumber genome provides insights into morphological evolution and visceral regeneration.</title>
        <authorList>
            <person name="Zhang X."/>
            <person name="Sun L."/>
            <person name="Yuan J."/>
            <person name="Sun Y."/>
            <person name="Gao Y."/>
            <person name="Zhang L."/>
            <person name="Li S."/>
            <person name="Dai H."/>
            <person name="Hamel J.F."/>
            <person name="Liu C."/>
            <person name="Yu Y."/>
            <person name="Liu S."/>
            <person name="Lin W."/>
            <person name="Guo K."/>
            <person name="Jin S."/>
            <person name="Xu P."/>
            <person name="Storey K.B."/>
            <person name="Huan P."/>
            <person name="Zhang T."/>
            <person name="Zhou Y."/>
            <person name="Zhang J."/>
            <person name="Lin C."/>
            <person name="Li X."/>
            <person name="Xing L."/>
            <person name="Huo D."/>
            <person name="Sun M."/>
            <person name="Wang L."/>
            <person name="Mercier A."/>
            <person name="Li F."/>
            <person name="Yang H."/>
            <person name="Xiang J."/>
        </authorList>
    </citation>
    <scope>NUCLEOTIDE SEQUENCE [LARGE SCALE GENOMIC DNA]</scope>
    <source>
        <strain evidence="10">Shaxun</strain>
        <tissue evidence="10">Muscle</tissue>
    </source>
</reference>
<gene>
    <name evidence="10" type="ORF">BSL78_26139</name>
</gene>
<dbReference type="Pfam" id="PF02494">
    <property type="entry name" value="HYR"/>
    <property type="match status" value="1"/>
</dbReference>
<dbReference type="InterPro" id="IPR051022">
    <property type="entry name" value="Notch_Cell-Fate_Det"/>
</dbReference>
<feature type="domain" description="EGF-like" evidence="8">
    <location>
        <begin position="256"/>
        <end position="292"/>
    </location>
</feature>
<feature type="disulfide bond" evidence="7">
    <location>
        <begin position="321"/>
        <end position="330"/>
    </location>
</feature>
<keyword evidence="5 7" id="KW-1015">Disulfide bond</keyword>
<keyword evidence="3" id="KW-0732">Signal</keyword>
<feature type="domain" description="EGF-like" evidence="8">
    <location>
        <begin position="333"/>
        <end position="370"/>
    </location>
</feature>
<feature type="domain" description="EGF-like" evidence="8">
    <location>
        <begin position="294"/>
        <end position="331"/>
    </location>
</feature>
<evidence type="ECO:0000313" key="10">
    <source>
        <dbReference type="EMBL" id="PIK37023.1"/>
    </source>
</evidence>
<evidence type="ECO:0000259" key="8">
    <source>
        <dbReference type="PROSITE" id="PS50026"/>
    </source>
</evidence>
<keyword evidence="6" id="KW-0325">Glycoprotein</keyword>
<comment type="caution">
    <text evidence="10">The sequence shown here is derived from an EMBL/GenBank/DDBJ whole genome shotgun (WGS) entry which is preliminary data.</text>
</comment>
<dbReference type="GO" id="GO:0032991">
    <property type="term" value="C:protein-containing complex"/>
    <property type="evidence" value="ECO:0007669"/>
    <property type="project" value="TreeGrafter"/>
</dbReference>
<dbReference type="OrthoDB" id="6516201at2759"/>
<evidence type="ECO:0000256" key="1">
    <source>
        <dbReference type="ARBA" id="ARBA00022473"/>
    </source>
</evidence>
<dbReference type="PANTHER" id="PTHR24049:SF22">
    <property type="entry name" value="DROSOPHILA CRUMBS HOMOLOG"/>
    <property type="match status" value="1"/>
</dbReference>
<evidence type="ECO:0000256" key="2">
    <source>
        <dbReference type="ARBA" id="ARBA00022536"/>
    </source>
</evidence>
<organism evidence="10 11">
    <name type="scientific">Stichopus japonicus</name>
    <name type="common">Sea cucumber</name>
    <dbReference type="NCBI Taxonomy" id="307972"/>
    <lineage>
        <taxon>Eukaryota</taxon>
        <taxon>Metazoa</taxon>
        <taxon>Echinodermata</taxon>
        <taxon>Eleutherozoa</taxon>
        <taxon>Echinozoa</taxon>
        <taxon>Holothuroidea</taxon>
        <taxon>Aspidochirotacea</taxon>
        <taxon>Aspidochirotida</taxon>
        <taxon>Stichopodidae</taxon>
        <taxon>Apostichopus</taxon>
    </lineage>
</organism>
<evidence type="ECO:0000256" key="5">
    <source>
        <dbReference type="ARBA" id="ARBA00023157"/>
    </source>
</evidence>